<dbReference type="InterPro" id="IPR051804">
    <property type="entry name" value="Carb_Metab_Reg_Kinase/Isom"/>
</dbReference>
<dbReference type="PANTHER" id="PTHR42742:SF3">
    <property type="entry name" value="FRUCTOKINASE"/>
    <property type="match status" value="1"/>
</dbReference>
<comment type="caution">
    <text evidence="7">The sequence shown here is derived from an EMBL/GenBank/DDBJ whole genome shotgun (WGS) entry which is preliminary data.</text>
</comment>
<gene>
    <name evidence="7" type="ORF">NE695_00865</name>
</gene>
<reference evidence="7 8" key="1">
    <citation type="submission" date="2022-06" db="EMBL/GenBank/DDBJ databases">
        <title>Isolation of gut microbiota from human fecal samples.</title>
        <authorList>
            <person name="Pamer E.G."/>
            <person name="Barat B."/>
            <person name="Waligurski E."/>
            <person name="Medina S."/>
            <person name="Paddock L."/>
            <person name="Mostad J."/>
        </authorList>
    </citation>
    <scope>NUCLEOTIDE SEQUENCE [LARGE SCALE GENOMIC DNA]</scope>
    <source>
        <strain evidence="7 8">DFI.9.73</strain>
    </source>
</reference>
<dbReference type="InterPro" id="IPR011051">
    <property type="entry name" value="RmlC_Cupin_sf"/>
</dbReference>
<keyword evidence="8" id="KW-1185">Reference proteome</keyword>
<keyword evidence="2" id="KW-0862">Zinc</keyword>
<dbReference type="InterPro" id="IPR014710">
    <property type="entry name" value="RmlC-like_jellyroll"/>
</dbReference>
<proteinExistence type="predicted"/>
<dbReference type="SUPFAM" id="SSF51182">
    <property type="entry name" value="RmlC-like cupins"/>
    <property type="match status" value="1"/>
</dbReference>
<feature type="domain" description="Mannose-6-phosphate isomerase cupin" evidence="6">
    <location>
        <begin position="281"/>
        <end position="343"/>
    </location>
</feature>
<evidence type="ECO:0000256" key="3">
    <source>
        <dbReference type="ARBA" id="ARBA00029741"/>
    </source>
</evidence>
<protein>
    <recommendedName>
        <fullName evidence="3">Phosphohexomutase</fullName>
    </recommendedName>
    <alternativeName>
        <fullName evidence="4">Phosphomannose isomerase</fullName>
    </alternativeName>
</protein>
<dbReference type="GeneID" id="90532252"/>
<evidence type="ECO:0000256" key="5">
    <source>
        <dbReference type="SAM" id="MobiDB-lite"/>
    </source>
</evidence>
<keyword evidence="1" id="KW-0479">Metal-binding</keyword>
<dbReference type="Gene3D" id="2.60.120.10">
    <property type="entry name" value="Jelly Rolls"/>
    <property type="match status" value="2"/>
</dbReference>
<dbReference type="EMBL" id="JANFZH010000001">
    <property type="protein sequence ID" value="MCQ4838462.1"/>
    <property type="molecule type" value="Genomic_DNA"/>
</dbReference>
<dbReference type="CDD" id="cd07010">
    <property type="entry name" value="cupin_PMI_type_I_N_bac"/>
    <property type="match status" value="1"/>
</dbReference>
<evidence type="ECO:0000313" key="8">
    <source>
        <dbReference type="Proteomes" id="UP001524473"/>
    </source>
</evidence>
<organism evidence="7 8">
    <name type="scientific">Neglectibacter timonensis</name>
    <dbReference type="NCBI Taxonomy" id="1776382"/>
    <lineage>
        <taxon>Bacteria</taxon>
        <taxon>Bacillati</taxon>
        <taxon>Bacillota</taxon>
        <taxon>Clostridia</taxon>
        <taxon>Eubacteriales</taxon>
        <taxon>Oscillospiraceae</taxon>
        <taxon>Neglectibacter</taxon>
    </lineage>
</organism>
<dbReference type="InterPro" id="IPR049071">
    <property type="entry name" value="MPI_cupin_dom"/>
</dbReference>
<evidence type="ECO:0000256" key="1">
    <source>
        <dbReference type="ARBA" id="ARBA00022723"/>
    </source>
</evidence>
<dbReference type="Pfam" id="PF21621">
    <property type="entry name" value="MPI_cupin_dom"/>
    <property type="match status" value="1"/>
</dbReference>
<evidence type="ECO:0000259" key="6">
    <source>
        <dbReference type="Pfam" id="PF21621"/>
    </source>
</evidence>
<dbReference type="Proteomes" id="UP001524473">
    <property type="component" value="Unassembled WGS sequence"/>
</dbReference>
<name>A0ABT1RUW6_9FIRM</name>
<evidence type="ECO:0000256" key="4">
    <source>
        <dbReference type="ARBA" id="ARBA00030762"/>
    </source>
</evidence>
<accession>A0ABT1RUW6</accession>
<dbReference type="PANTHER" id="PTHR42742">
    <property type="entry name" value="TRANSCRIPTIONAL REPRESSOR MPRA"/>
    <property type="match status" value="1"/>
</dbReference>
<evidence type="ECO:0000256" key="2">
    <source>
        <dbReference type="ARBA" id="ARBA00022833"/>
    </source>
</evidence>
<evidence type="ECO:0000313" key="7">
    <source>
        <dbReference type="EMBL" id="MCQ4838462.1"/>
    </source>
</evidence>
<sequence length="368" mass="40980">MEWYEYPWKLVQNKIVRYPGGREIDRFRGIFPGEDDGRPEAWVGSDTRTSDAAEKGGPNDGCAECILPDGRRCYLFEVIDACPEQVLGKAHQEKNGGKLGVLVKLLDAQRQLGLQTHPTRDYAKAQFDSDYGKVESWYVLSKREDSAEPPYVLLGFKEGVTREDFARGFDDGDISAMENCCHKIPVEVGDTYFIEAGTPHAIGGGCFVAEVQEPSDITVGARKLREASPEEQLRHRDRLLGCYHYDGADYEENLKKYRIPPQTVRRGDWGKEQLLIGPGQTEYFSFTRLDLTGETELVRTGYPQVAIVLSGSGTLFCGGCELPLKQADELFFPNSCGALTVRAQEGEALSLLLCNPAGVSFTPEKYRP</sequence>
<keyword evidence="7" id="KW-0413">Isomerase</keyword>
<feature type="region of interest" description="Disordered" evidence="5">
    <location>
        <begin position="37"/>
        <end position="57"/>
    </location>
</feature>
<dbReference type="RefSeq" id="WP_066863424.1">
    <property type="nucleotide sequence ID" value="NZ_CABKVV010000013.1"/>
</dbReference>
<dbReference type="GO" id="GO:0016853">
    <property type="term" value="F:isomerase activity"/>
    <property type="evidence" value="ECO:0007669"/>
    <property type="project" value="UniProtKB-KW"/>
</dbReference>